<dbReference type="EMBL" id="LBVT01000013">
    <property type="protein sequence ID" value="KKQ91506.1"/>
    <property type="molecule type" value="Genomic_DNA"/>
</dbReference>
<evidence type="ECO:0000256" key="7">
    <source>
        <dbReference type="ARBA" id="ARBA00023235"/>
    </source>
</evidence>
<reference evidence="15 16" key="1">
    <citation type="journal article" date="2015" name="Nature">
        <title>rRNA introns, odd ribosomes, and small enigmatic genomes across a large radiation of phyla.</title>
        <authorList>
            <person name="Brown C.T."/>
            <person name="Hug L.A."/>
            <person name="Thomas B.C."/>
            <person name="Sharon I."/>
            <person name="Castelle C.J."/>
            <person name="Singh A."/>
            <person name="Wilkins M.J."/>
            <person name="Williams K.H."/>
            <person name="Banfield J.F."/>
        </authorList>
    </citation>
    <scope>NUCLEOTIDE SEQUENCE [LARGE SCALE GENOMIC DNA]</scope>
</reference>
<dbReference type="InterPro" id="IPR027417">
    <property type="entry name" value="P-loop_NTPase"/>
</dbReference>
<dbReference type="Gene3D" id="3.40.50.300">
    <property type="entry name" value="P-loop containing nucleotide triphosphate hydrolases"/>
    <property type="match status" value="2"/>
</dbReference>
<dbReference type="GO" id="GO:0003677">
    <property type="term" value="F:DNA binding"/>
    <property type="evidence" value="ECO:0007669"/>
    <property type="project" value="UniProtKB-KW"/>
</dbReference>
<dbReference type="PANTHER" id="PTHR11070">
    <property type="entry name" value="UVRD / RECB / PCRA DNA HELICASE FAMILY MEMBER"/>
    <property type="match status" value="1"/>
</dbReference>
<accession>A0A0G0PQ67</accession>
<dbReference type="Pfam" id="PF00580">
    <property type="entry name" value="UvrD-helicase"/>
    <property type="match status" value="1"/>
</dbReference>
<dbReference type="GO" id="GO:0043138">
    <property type="term" value="F:3'-5' DNA helicase activity"/>
    <property type="evidence" value="ECO:0007669"/>
    <property type="project" value="UniProtKB-EC"/>
</dbReference>
<dbReference type="InterPro" id="IPR013986">
    <property type="entry name" value="DExx_box_DNA_helicase_dom_sf"/>
</dbReference>
<evidence type="ECO:0000256" key="1">
    <source>
        <dbReference type="ARBA" id="ARBA00009922"/>
    </source>
</evidence>
<name>A0A0G0PQ67_9BACT</name>
<evidence type="ECO:0000259" key="13">
    <source>
        <dbReference type="PROSITE" id="PS51198"/>
    </source>
</evidence>
<feature type="domain" description="UvrD-like helicase C-terminal" evidence="14">
    <location>
        <begin position="290"/>
        <end position="572"/>
    </location>
</feature>
<comment type="catalytic activity">
    <reaction evidence="10">
        <text>ATP + H2O = ADP + phosphate + H(+)</text>
        <dbReference type="Rhea" id="RHEA:13065"/>
        <dbReference type="ChEBI" id="CHEBI:15377"/>
        <dbReference type="ChEBI" id="CHEBI:15378"/>
        <dbReference type="ChEBI" id="CHEBI:30616"/>
        <dbReference type="ChEBI" id="CHEBI:43474"/>
        <dbReference type="ChEBI" id="CHEBI:456216"/>
        <dbReference type="EC" id="5.6.2.4"/>
    </reaction>
</comment>
<protein>
    <recommendedName>
        <fullName evidence="9">DNA 3'-5' helicase</fullName>
        <ecNumber evidence="9">5.6.2.4</ecNumber>
    </recommendedName>
</protein>
<dbReference type="GO" id="GO:0005829">
    <property type="term" value="C:cytosol"/>
    <property type="evidence" value="ECO:0007669"/>
    <property type="project" value="TreeGrafter"/>
</dbReference>
<evidence type="ECO:0000256" key="2">
    <source>
        <dbReference type="ARBA" id="ARBA00022741"/>
    </source>
</evidence>
<dbReference type="PROSITE" id="PS51217">
    <property type="entry name" value="UVRD_HELICASE_CTER"/>
    <property type="match status" value="1"/>
</dbReference>
<keyword evidence="6" id="KW-0238">DNA-binding</keyword>
<feature type="coiled-coil region" evidence="12">
    <location>
        <begin position="496"/>
        <end position="523"/>
    </location>
</feature>
<gene>
    <name evidence="15" type="ORF">UT16_C0013G0004</name>
</gene>
<keyword evidence="5 11" id="KW-0067">ATP-binding</keyword>
<dbReference type="PATRIC" id="fig|1618611.3.peg.182"/>
<dbReference type="InterPro" id="IPR014017">
    <property type="entry name" value="DNA_helicase_UvrD-like_C"/>
</dbReference>
<dbReference type="CDD" id="cd17932">
    <property type="entry name" value="DEXQc_UvrD"/>
    <property type="match status" value="1"/>
</dbReference>
<keyword evidence="2 11" id="KW-0547">Nucleotide-binding</keyword>
<evidence type="ECO:0000313" key="16">
    <source>
        <dbReference type="Proteomes" id="UP000034706"/>
    </source>
</evidence>
<dbReference type="GO" id="GO:0000725">
    <property type="term" value="P:recombinational repair"/>
    <property type="evidence" value="ECO:0007669"/>
    <property type="project" value="TreeGrafter"/>
</dbReference>
<dbReference type="FunFam" id="1.10.10.160:FF:000001">
    <property type="entry name" value="ATP-dependent DNA helicase"/>
    <property type="match status" value="1"/>
</dbReference>
<dbReference type="Proteomes" id="UP000034706">
    <property type="component" value="Unassembled WGS sequence"/>
</dbReference>
<comment type="caution">
    <text evidence="15">The sequence shown here is derived from an EMBL/GenBank/DDBJ whole genome shotgun (WGS) entry which is preliminary data.</text>
</comment>
<organism evidence="15 16">
    <name type="scientific">Candidatus Azambacteria bacterium GW2011_GWA2_39_10</name>
    <dbReference type="NCBI Taxonomy" id="1618611"/>
    <lineage>
        <taxon>Bacteria</taxon>
        <taxon>Candidatus Azamiibacteriota</taxon>
    </lineage>
</organism>
<proteinExistence type="inferred from homology"/>
<comment type="catalytic activity">
    <reaction evidence="8">
        <text>Couples ATP hydrolysis with the unwinding of duplex DNA by translocating in the 3'-5' direction.</text>
        <dbReference type="EC" id="5.6.2.4"/>
    </reaction>
</comment>
<keyword evidence="3 11" id="KW-0378">Hydrolase</keyword>
<comment type="similarity">
    <text evidence="1">Belongs to the helicase family. UvrD subfamily.</text>
</comment>
<dbReference type="Pfam" id="PF13361">
    <property type="entry name" value="UvrD_C"/>
    <property type="match status" value="1"/>
</dbReference>
<dbReference type="CDD" id="cd18807">
    <property type="entry name" value="SF1_C_UvrD"/>
    <property type="match status" value="1"/>
</dbReference>
<keyword evidence="7" id="KW-0413">Isomerase</keyword>
<evidence type="ECO:0000256" key="12">
    <source>
        <dbReference type="SAM" id="Coils"/>
    </source>
</evidence>
<dbReference type="PANTHER" id="PTHR11070:SF2">
    <property type="entry name" value="ATP-DEPENDENT DNA HELICASE SRS2"/>
    <property type="match status" value="1"/>
</dbReference>
<dbReference type="Gene3D" id="1.10.10.160">
    <property type="match status" value="1"/>
</dbReference>
<evidence type="ECO:0000256" key="3">
    <source>
        <dbReference type="ARBA" id="ARBA00022801"/>
    </source>
</evidence>
<dbReference type="AlphaFoldDB" id="A0A0G0PQ67"/>
<dbReference type="EC" id="5.6.2.4" evidence="9"/>
<keyword evidence="12" id="KW-0175">Coiled coil</keyword>
<dbReference type="InterPro" id="IPR014016">
    <property type="entry name" value="UvrD-like_ATP-bd"/>
</dbReference>
<dbReference type="SUPFAM" id="SSF52540">
    <property type="entry name" value="P-loop containing nucleoside triphosphate hydrolases"/>
    <property type="match status" value="1"/>
</dbReference>
<dbReference type="GO" id="GO:0005524">
    <property type="term" value="F:ATP binding"/>
    <property type="evidence" value="ECO:0007669"/>
    <property type="project" value="UniProtKB-UniRule"/>
</dbReference>
<evidence type="ECO:0000256" key="5">
    <source>
        <dbReference type="ARBA" id="ARBA00022840"/>
    </source>
</evidence>
<dbReference type="GO" id="GO:0016887">
    <property type="term" value="F:ATP hydrolysis activity"/>
    <property type="evidence" value="ECO:0007669"/>
    <property type="project" value="RHEA"/>
</dbReference>
<evidence type="ECO:0000313" key="15">
    <source>
        <dbReference type="EMBL" id="KKQ91506.1"/>
    </source>
</evidence>
<evidence type="ECO:0000256" key="9">
    <source>
        <dbReference type="ARBA" id="ARBA00034808"/>
    </source>
</evidence>
<feature type="binding site" evidence="11">
    <location>
        <begin position="27"/>
        <end position="34"/>
    </location>
    <ligand>
        <name>ATP</name>
        <dbReference type="ChEBI" id="CHEBI:30616"/>
    </ligand>
</feature>
<evidence type="ECO:0000256" key="11">
    <source>
        <dbReference type="PROSITE-ProRule" id="PRU00560"/>
    </source>
</evidence>
<sequence length="666" mass="76180">MSDIFKNLNPKQVEAVKIINGPVLVISGPGSGKTRCLTHRVAYLISSGIDPNDILAVTFTNKAADEIKERIQQLLKIENYKLKIQSASPTIGTFHSICLRILRREAPLLGYKSSFTVFDEDDRLSLIKKVMARLEVDAKRYNPQIFVRRISKLKTELIYPENYKPNDFFTRLLAKIYAAYQQDLRTANALDFDDLIALTVRIFKNHPEVLDHYQDRWKYVLIDEYQDTSFDQYSLTKLLSQKYKNIFAIGDDAQSIYAFREADIRNILNFQKDYPETKVIFLEQNYRSTKNILAAAQNIISNNQNQVPKTLWTDNEKGEEIFIKEALNERAEAGFIAEKISEFAGRGYDFNDFAVLYRTHAQSRAIEEFFIIHSLPYQIVGGIKFYERKEIKDILAYIKVLVNPSDMVSFERIYNIPARGLGKAVFEKILNSGEKDLIEAVGTLADKDEKSKQGQSLRKFYKTLRGLKKQINAGIASLIQNIIKTTGYEEYLKGLSASKNDAYANFEERMENLKELLTVAKKYDNIEGGGGVENFLAEIALMQNTDTLKTGVKSQNGANKKVTLMTIHSSKGLEFPVVFIAGMEEGLFPHSRSILDPQELEEERRLCYVAVTRAKEKLILSYAQRRNIFGSTQMNLPSRFIGEIPQNTIKYAATGIDDDYEEKIYY</sequence>
<dbReference type="PROSITE" id="PS51198">
    <property type="entry name" value="UVRD_HELICASE_ATP_BIND"/>
    <property type="match status" value="1"/>
</dbReference>
<feature type="domain" description="UvrD-like helicase ATP-binding" evidence="13">
    <location>
        <begin position="6"/>
        <end position="289"/>
    </location>
</feature>
<evidence type="ECO:0000256" key="4">
    <source>
        <dbReference type="ARBA" id="ARBA00022806"/>
    </source>
</evidence>
<evidence type="ECO:0000256" key="6">
    <source>
        <dbReference type="ARBA" id="ARBA00023125"/>
    </source>
</evidence>
<dbReference type="GO" id="GO:0009314">
    <property type="term" value="P:response to radiation"/>
    <property type="evidence" value="ECO:0007669"/>
    <property type="project" value="UniProtKB-ARBA"/>
</dbReference>
<evidence type="ECO:0000259" key="14">
    <source>
        <dbReference type="PROSITE" id="PS51217"/>
    </source>
</evidence>
<dbReference type="GO" id="GO:0033202">
    <property type="term" value="C:DNA helicase complex"/>
    <property type="evidence" value="ECO:0007669"/>
    <property type="project" value="TreeGrafter"/>
</dbReference>
<keyword evidence="4 11" id="KW-0347">Helicase</keyword>
<dbReference type="Gene3D" id="1.10.486.10">
    <property type="entry name" value="PCRA, domain 4"/>
    <property type="match status" value="1"/>
</dbReference>
<evidence type="ECO:0000256" key="8">
    <source>
        <dbReference type="ARBA" id="ARBA00034617"/>
    </source>
</evidence>
<dbReference type="InterPro" id="IPR000212">
    <property type="entry name" value="DNA_helicase_UvrD/REP"/>
</dbReference>
<evidence type="ECO:0000256" key="10">
    <source>
        <dbReference type="ARBA" id="ARBA00048988"/>
    </source>
</evidence>